<proteinExistence type="predicted"/>
<comment type="caution">
    <text evidence="1">The sequence shown here is derived from an EMBL/GenBank/DDBJ whole genome shotgun (WGS) entry which is preliminary data.</text>
</comment>
<dbReference type="EMBL" id="LIAE01006509">
    <property type="protein sequence ID" value="PAV88616.1"/>
    <property type="molecule type" value="Genomic_DNA"/>
</dbReference>
<protein>
    <submittedName>
        <fullName evidence="1">Uncharacterized protein</fullName>
    </submittedName>
</protein>
<evidence type="ECO:0000313" key="2">
    <source>
        <dbReference type="Proteomes" id="UP000218231"/>
    </source>
</evidence>
<name>A0A2A2LQV8_9BILA</name>
<keyword evidence="2" id="KW-1185">Reference proteome</keyword>
<dbReference type="AlphaFoldDB" id="A0A2A2LQV8"/>
<dbReference type="Proteomes" id="UP000218231">
    <property type="component" value="Unassembled WGS sequence"/>
</dbReference>
<reference evidence="1 2" key="1">
    <citation type="journal article" date="2017" name="Curr. Biol.">
        <title>Genome architecture and evolution of a unichromosomal asexual nematode.</title>
        <authorList>
            <person name="Fradin H."/>
            <person name="Zegar C."/>
            <person name="Gutwein M."/>
            <person name="Lucas J."/>
            <person name="Kovtun M."/>
            <person name="Corcoran D."/>
            <person name="Baugh L.R."/>
            <person name="Kiontke K."/>
            <person name="Gunsalus K."/>
            <person name="Fitch D.H."/>
            <person name="Piano F."/>
        </authorList>
    </citation>
    <scope>NUCLEOTIDE SEQUENCE [LARGE SCALE GENOMIC DNA]</scope>
    <source>
        <strain evidence="1">PF1309</strain>
    </source>
</reference>
<organism evidence="1 2">
    <name type="scientific">Diploscapter pachys</name>
    <dbReference type="NCBI Taxonomy" id="2018661"/>
    <lineage>
        <taxon>Eukaryota</taxon>
        <taxon>Metazoa</taxon>
        <taxon>Ecdysozoa</taxon>
        <taxon>Nematoda</taxon>
        <taxon>Chromadorea</taxon>
        <taxon>Rhabditida</taxon>
        <taxon>Rhabditina</taxon>
        <taxon>Rhabditomorpha</taxon>
        <taxon>Rhabditoidea</taxon>
        <taxon>Rhabditidae</taxon>
        <taxon>Diploscapter</taxon>
    </lineage>
</organism>
<evidence type="ECO:0000313" key="1">
    <source>
        <dbReference type="EMBL" id="PAV88616.1"/>
    </source>
</evidence>
<sequence length="187" mass="21804">MEIVSFQQLRQAYLRGITVLFLEGNPEQILLFTVTLKMMKMVPEIMKAQVSESEMQTEMKEPTIVLNQNIQTDPIELEEEAITLEYQSIGTNTEEIVVELKGLEGVMQNAVEKAINARRSVVNKGVIHEIEDPKTTRNKQLSIIVKFDVGFWILDIEGFRRQHINYRRRLNVIFIKWHPRRTKPIPD</sequence>
<gene>
    <name evidence="1" type="ORF">WR25_19527</name>
</gene>
<accession>A0A2A2LQV8</accession>